<dbReference type="GO" id="GO:0004842">
    <property type="term" value="F:ubiquitin-protein transferase activity"/>
    <property type="evidence" value="ECO:0007669"/>
    <property type="project" value="TreeGrafter"/>
</dbReference>
<keyword evidence="5" id="KW-0677">Repeat</keyword>
<dbReference type="Gene3D" id="3.90.176.10">
    <property type="entry name" value="Toxin ADP-ribosyltransferase, Chain A, domain 1"/>
    <property type="match status" value="1"/>
</dbReference>
<organism evidence="10 12">
    <name type="scientific">Didymodactylos carnosus</name>
    <dbReference type="NCBI Taxonomy" id="1234261"/>
    <lineage>
        <taxon>Eukaryota</taxon>
        <taxon>Metazoa</taxon>
        <taxon>Spiralia</taxon>
        <taxon>Gnathifera</taxon>
        <taxon>Rotifera</taxon>
        <taxon>Eurotatoria</taxon>
        <taxon>Bdelloidea</taxon>
        <taxon>Philodinida</taxon>
        <taxon>Philodinidae</taxon>
        <taxon>Didymodactylos</taxon>
    </lineage>
</organism>
<dbReference type="GO" id="GO:0070531">
    <property type="term" value="C:BRCA1-A complex"/>
    <property type="evidence" value="ECO:0007669"/>
    <property type="project" value="TreeGrafter"/>
</dbReference>
<evidence type="ECO:0000256" key="4">
    <source>
        <dbReference type="ARBA" id="ARBA00022695"/>
    </source>
</evidence>
<dbReference type="InterPro" id="IPR036770">
    <property type="entry name" value="Ankyrin_rpt-contain_sf"/>
</dbReference>
<comment type="similarity">
    <text evidence="1 9">Belongs to the Arg-specific ADP-ribosyltransferase family.</text>
</comment>
<feature type="repeat" description="ANK" evidence="8">
    <location>
        <begin position="37"/>
        <end position="69"/>
    </location>
</feature>
<comment type="catalytic activity">
    <reaction evidence="7 9">
        <text>L-arginyl-[protein] + NAD(+) = N(omega)-(ADP-D-ribosyl)-L-arginyl-[protein] + nicotinamide + H(+)</text>
        <dbReference type="Rhea" id="RHEA:19149"/>
        <dbReference type="Rhea" id="RHEA-COMP:10532"/>
        <dbReference type="Rhea" id="RHEA-COMP:15087"/>
        <dbReference type="ChEBI" id="CHEBI:15378"/>
        <dbReference type="ChEBI" id="CHEBI:17154"/>
        <dbReference type="ChEBI" id="CHEBI:29965"/>
        <dbReference type="ChEBI" id="CHEBI:57540"/>
        <dbReference type="ChEBI" id="CHEBI:142554"/>
        <dbReference type="EC" id="2.4.2.31"/>
    </reaction>
</comment>
<accession>A0A8S2FIH4</accession>
<dbReference type="PROSITE" id="PS50088">
    <property type="entry name" value="ANK_REPEAT"/>
    <property type="match status" value="1"/>
</dbReference>
<evidence type="ECO:0000256" key="6">
    <source>
        <dbReference type="ARBA" id="ARBA00023043"/>
    </source>
</evidence>
<evidence type="ECO:0000256" key="1">
    <source>
        <dbReference type="ARBA" id="ARBA00009558"/>
    </source>
</evidence>
<evidence type="ECO:0000256" key="9">
    <source>
        <dbReference type="RuleBase" id="RU361228"/>
    </source>
</evidence>
<evidence type="ECO:0000256" key="5">
    <source>
        <dbReference type="ARBA" id="ARBA00022737"/>
    </source>
</evidence>
<dbReference type="GO" id="GO:0085020">
    <property type="term" value="P:protein K6-linked ubiquitination"/>
    <property type="evidence" value="ECO:0007669"/>
    <property type="project" value="TreeGrafter"/>
</dbReference>
<keyword evidence="6 8" id="KW-0040">ANK repeat</keyword>
<keyword evidence="9" id="KW-0521">NADP</keyword>
<dbReference type="PANTHER" id="PTHR24171:SF8">
    <property type="entry name" value="BRCA1-ASSOCIATED RING DOMAIN PROTEIN 1"/>
    <property type="match status" value="1"/>
</dbReference>
<dbReference type="Gene3D" id="1.25.40.20">
    <property type="entry name" value="Ankyrin repeat-containing domain"/>
    <property type="match status" value="1"/>
</dbReference>
<name>A0A8S2FIH4_9BILA</name>
<dbReference type="Proteomes" id="UP000677228">
    <property type="component" value="Unassembled WGS sequence"/>
</dbReference>
<evidence type="ECO:0000313" key="12">
    <source>
        <dbReference type="Proteomes" id="UP000677228"/>
    </source>
</evidence>
<keyword evidence="3 9" id="KW-0808">Transferase</keyword>
<protein>
    <recommendedName>
        <fullName evidence="9">NAD(P)(+)--arginine ADP-ribosyltransferase</fullName>
        <ecNumber evidence="9">2.4.2.31</ecNumber>
    </recommendedName>
    <alternativeName>
        <fullName evidence="9">Mono(ADP-ribosyl)transferase</fullName>
    </alternativeName>
</protein>
<evidence type="ECO:0000256" key="7">
    <source>
        <dbReference type="ARBA" id="ARBA00047597"/>
    </source>
</evidence>
<dbReference type="InterPro" id="IPR000768">
    <property type="entry name" value="ART"/>
</dbReference>
<dbReference type="EC" id="2.4.2.31" evidence="9"/>
<dbReference type="InterPro" id="IPR002110">
    <property type="entry name" value="Ankyrin_rpt"/>
</dbReference>
<dbReference type="Pfam" id="PF12796">
    <property type="entry name" value="Ank_2"/>
    <property type="match status" value="1"/>
</dbReference>
<keyword evidence="2 9" id="KW-0328">Glycosyltransferase</keyword>
<keyword evidence="4" id="KW-0548">Nucleotidyltransferase</keyword>
<dbReference type="Proteomes" id="UP000682733">
    <property type="component" value="Unassembled WGS sequence"/>
</dbReference>
<dbReference type="PROSITE" id="PS51996">
    <property type="entry name" value="TR_MART"/>
    <property type="match status" value="1"/>
</dbReference>
<sequence length="374" mass="43458">MAMASDFYLACRNNEINAVKSHLGKMTINQINQIEPNGSTALHVASYYGNSEIVKLLLNNGACRSILNKYKCTPYDEAKTNEIKQLFIRATNRRFGDNSPQIEWMKVNKDIDKRATAQRKLLSCSWKQANIDEMIDWIRKNYIDQEMNNIIGIDFIQWFFHKAKEENNPIYLLKAYTAETEFYTKLNQQLATSHFNESDSQFNLIGRNWILKIIFSHPYLHQYIFKGQTYRGMQISSEDLKQYKVGSHVMNKSFLSTTKTRGIAEQFAFKSESWQNSDEKKIKLSTLCTYEIKKDRSGLDIEHISEYPHEKEVLILPYSAFKVIKIQMTNAITNNGIEVEIELTECDSFVDSGNESLCLSYNRLYTIHQSGEEE</sequence>
<dbReference type="AlphaFoldDB" id="A0A8S2FIH4"/>
<dbReference type="GO" id="GO:0016779">
    <property type="term" value="F:nucleotidyltransferase activity"/>
    <property type="evidence" value="ECO:0007669"/>
    <property type="project" value="UniProtKB-KW"/>
</dbReference>
<evidence type="ECO:0000313" key="10">
    <source>
        <dbReference type="EMBL" id="CAF1479728.1"/>
    </source>
</evidence>
<comment type="caution">
    <text evidence="10">The sequence shown here is derived from an EMBL/GenBank/DDBJ whole genome shotgun (WGS) entry which is preliminary data.</text>
</comment>
<proteinExistence type="inferred from homology"/>
<reference evidence="10" key="1">
    <citation type="submission" date="2021-02" db="EMBL/GenBank/DDBJ databases">
        <authorList>
            <person name="Nowell W R."/>
        </authorList>
    </citation>
    <scope>NUCLEOTIDE SEQUENCE</scope>
</reference>
<dbReference type="GO" id="GO:0031436">
    <property type="term" value="C:BRCA1-BARD1 complex"/>
    <property type="evidence" value="ECO:0007669"/>
    <property type="project" value="TreeGrafter"/>
</dbReference>
<evidence type="ECO:0000313" key="11">
    <source>
        <dbReference type="EMBL" id="CAF4270357.1"/>
    </source>
</evidence>
<keyword evidence="9" id="KW-0520">NAD</keyword>
<dbReference type="SMART" id="SM00248">
    <property type="entry name" value="ANK"/>
    <property type="match status" value="1"/>
</dbReference>
<dbReference type="PROSITE" id="PS50297">
    <property type="entry name" value="ANK_REP_REGION"/>
    <property type="match status" value="1"/>
</dbReference>
<dbReference type="PANTHER" id="PTHR24171">
    <property type="entry name" value="ANKYRIN REPEAT DOMAIN-CONTAINING PROTEIN 39-RELATED"/>
    <property type="match status" value="1"/>
</dbReference>
<gene>
    <name evidence="10" type="ORF">OVA965_LOCUS36011</name>
    <name evidence="11" type="ORF">TMI583_LOCUS37000</name>
</gene>
<evidence type="ECO:0000256" key="3">
    <source>
        <dbReference type="ARBA" id="ARBA00022679"/>
    </source>
</evidence>
<evidence type="ECO:0000256" key="8">
    <source>
        <dbReference type="PROSITE-ProRule" id="PRU00023"/>
    </source>
</evidence>
<dbReference type="EMBL" id="CAJNOK010032059">
    <property type="protein sequence ID" value="CAF1479728.1"/>
    <property type="molecule type" value="Genomic_DNA"/>
</dbReference>
<dbReference type="EMBL" id="CAJOBA010053974">
    <property type="protein sequence ID" value="CAF4270357.1"/>
    <property type="molecule type" value="Genomic_DNA"/>
</dbReference>
<dbReference type="GO" id="GO:0106274">
    <property type="term" value="F:NAD+-protein-arginine ADP-ribosyltransferase activity"/>
    <property type="evidence" value="ECO:0007669"/>
    <property type="project" value="UniProtKB-EC"/>
</dbReference>
<dbReference type="SUPFAM" id="SSF56399">
    <property type="entry name" value="ADP-ribosylation"/>
    <property type="match status" value="1"/>
</dbReference>
<evidence type="ECO:0000256" key="2">
    <source>
        <dbReference type="ARBA" id="ARBA00022676"/>
    </source>
</evidence>
<dbReference type="Pfam" id="PF01129">
    <property type="entry name" value="ART"/>
    <property type="match status" value="1"/>
</dbReference>
<dbReference type="SUPFAM" id="SSF48403">
    <property type="entry name" value="Ankyrin repeat"/>
    <property type="match status" value="1"/>
</dbReference>